<dbReference type="PANTHER" id="PTHR36174">
    <property type="entry name" value="LIPID II:GLYCINE GLYCYLTRANSFERASE"/>
    <property type="match status" value="1"/>
</dbReference>
<dbReference type="SUPFAM" id="SSF55729">
    <property type="entry name" value="Acyl-CoA N-acyltransferases (Nat)"/>
    <property type="match status" value="1"/>
</dbReference>
<dbReference type="KEGG" id="hsn:DV733_03580"/>
<evidence type="ECO:0000313" key="3">
    <source>
        <dbReference type="Proteomes" id="UP000296706"/>
    </source>
</evidence>
<dbReference type="PANTHER" id="PTHR36174:SF1">
    <property type="entry name" value="LIPID II:GLYCINE GLYCYLTRANSFERASE"/>
    <property type="match status" value="1"/>
</dbReference>
<organism evidence="2 3">
    <name type="scientific">Halapricum salinum</name>
    <dbReference type="NCBI Taxonomy" id="1457250"/>
    <lineage>
        <taxon>Archaea</taxon>
        <taxon>Methanobacteriati</taxon>
        <taxon>Methanobacteriota</taxon>
        <taxon>Stenosarchaea group</taxon>
        <taxon>Halobacteria</taxon>
        <taxon>Halobacteriales</taxon>
        <taxon>Haloarculaceae</taxon>
        <taxon>Halapricum</taxon>
    </lineage>
</organism>
<dbReference type="EMBL" id="CP031310">
    <property type="protein sequence ID" value="QCC50372.1"/>
    <property type="molecule type" value="Genomic_DNA"/>
</dbReference>
<accession>A0A4D6HBE3</accession>
<keyword evidence="2" id="KW-0808">Transferase</keyword>
<evidence type="ECO:0000313" key="2">
    <source>
        <dbReference type="EMBL" id="QCC50372.1"/>
    </source>
</evidence>
<dbReference type="InterPro" id="IPR050644">
    <property type="entry name" value="PG_Glycine_Bridge_Synth"/>
</dbReference>
<dbReference type="InterPro" id="IPR038740">
    <property type="entry name" value="BioF2-like_GNAT_dom"/>
</dbReference>
<name>A0A4D6HBE3_9EURY</name>
<dbReference type="GO" id="GO:0016740">
    <property type="term" value="F:transferase activity"/>
    <property type="evidence" value="ECO:0007669"/>
    <property type="project" value="UniProtKB-KW"/>
</dbReference>
<dbReference type="Proteomes" id="UP000296706">
    <property type="component" value="Chromosome"/>
</dbReference>
<feature type="domain" description="BioF2-like acetyltransferase" evidence="1">
    <location>
        <begin position="160"/>
        <end position="293"/>
    </location>
</feature>
<reference evidence="2 3" key="1">
    <citation type="journal article" date="2019" name="Nat. Commun.">
        <title>A new type of DNA phosphorothioation-based antiviral system in archaea.</title>
        <authorList>
            <person name="Xiong L."/>
            <person name="Liu S."/>
            <person name="Chen S."/>
            <person name="Xiao Y."/>
            <person name="Zhu B."/>
            <person name="Gao Y."/>
            <person name="Zhang Y."/>
            <person name="Chen B."/>
            <person name="Luo J."/>
            <person name="Deng Z."/>
            <person name="Chen X."/>
            <person name="Wang L."/>
            <person name="Chen S."/>
        </authorList>
    </citation>
    <scope>NUCLEOTIDE SEQUENCE [LARGE SCALE GENOMIC DNA]</scope>
    <source>
        <strain evidence="2 3">CBA1105</strain>
    </source>
</reference>
<evidence type="ECO:0000259" key="1">
    <source>
        <dbReference type="Pfam" id="PF13480"/>
    </source>
</evidence>
<dbReference type="AlphaFoldDB" id="A0A4D6HBE3"/>
<sequence>MRGGAAVTYESRPAAAEDRDRWREFVADHPAATVFHTWEWHQAVGDAFGYEPAFRVVTERGEDEPVGVVPGFAIPGIGGRTVVNPFCEYGFPLLGEGVDTVAVLRDLANGLGRLGARIVKDAGWTGVSGYNPAGYGAVRTGEVIRLDTDRAFDAVRERSFSGEARRCVRSAVESGVTVRPATVTEYYPLYLATMRRLGSPQFPEDFFVDLAGELGDDLAVFVVEHDGDAIGGILMLDFDDTRMIWSNASREDAWEYHPNYRLYAAAIEDACATGIDVVDFGRSRPGTGVHGFKRQFGGTASPLSSFVTPPHRANRASLEGYGRAAAIAERLSPVVTNPVVGPQLKRFIHE</sequence>
<dbReference type="InterPro" id="IPR016181">
    <property type="entry name" value="Acyl_CoA_acyltransferase"/>
</dbReference>
<dbReference type="Gene3D" id="3.40.630.30">
    <property type="match status" value="1"/>
</dbReference>
<protein>
    <submittedName>
        <fullName evidence="2">GNAT family N-acetyltransferase</fullName>
    </submittedName>
</protein>
<dbReference type="STRING" id="1457250.GCA_000755225_03015"/>
<keyword evidence="3" id="KW-1185">Reference proteome</keyword>
<dbReference type="Pfam" id="PF13480">
    <property type="entry name" value="Acetyltransf_6"/>
    <property type="match status" value="1"/>
</dbReference>
<gene>
    <name evidence="2" type="ORF">DV733_03580</name>
</gene>
<dbReference type="OrthoDB" id="135106at2157"/>
<proteinExistence type="predicted"/>